<dbReference type="SUPFAM" id="SSF56954">
    <property type="entry name" value="Outer membrane efflux proteins (OEP)"/>
    <property type="match status" value="1"/>
</dbReference>
<keyword evidence="10" id="KW-0175">Coiled coil</keyword>
<dbReference type="Proteomes" id="UP001189813">
    <property type="component" value="Unassembled WGS sequence"/>
</dbReference>
<evidence type="ECO:0000256" key="10">
    <source>
        <dbReference type="SAM" id="Coils"/>
    </source>
</evidence>
<feature type="region of interest" description="Disordered" evidence="11">
    <location>
        <begin position="52"/>
        <end position="74"/>
    </location>
</feature>
<comment type="similarity">
    <text evidence="2 9">Belongs to the outer membrane factor (OMF) (TC 1.B.17) family.</text>
</comment>
<comment type="caution">
    <text evidence="12">The sequence shown here is derived from an EMBL/GenBank/DDBJ whole genome shotgun (WGS) entry which is preliminary data.</text>
</comment>
<protein>
    <submittedName>
        <fullName evidence="12">Outer membrane protein OprM</fullName>
    </submittedName>
</protein>
<evidence type="ECO:0000256" key="6">
    <source>
        <dbReference type="ARBA" id="ARBA00023136"/>
    </source>
</evidence>
<evidence type="ECO:0000256" key="1">
    <source>
        <dbReference type="ARBA" id="ARBA00004370"/>
    </source>
</evidence>
<dbReference type="PANTHER" id="PTHR30203:SF20">
    <property type="entry name" value="MULTIDRUG RESISTANCE OUTER MEMBRANE PROTEIN MDTP-RELATED"/>
    <property type="match status" value="1"/>
</dbReference>
<evidence type="ECO:0000256" key="2">
    <source>
        <dbReference type="ARBA" id="ARBA00007613"/>
    </source>
</evidence>
<comment type="subcellular location">
    <subcellularLocation>
        <location evidence="9">Cell membrane</location>
        <topology evidence="9">Lipid-anchor</topology>
    </subcellularLocation>
    <subcellularLocation>
        <location evidence="1">Membrane</location>
    </subcellularLocation>
</comment>
<evidence type="ECO:0000313" key="13">
    <source>
        <dbReference type="Proteomes" id="UP001189813"/>
    </source>
</evidence>
<evidence type="ECO:0000256" key="4">
    <source>
        <dbReference type="ARBA" id="ARBA00022692"/>
    </source>
</evidence>
<dbReference type="NCBIfam" id="TIGR01845">
    <property type="entry name" value="outer_NodT"/>
    <property type="match status" value="1"/>
</dbReference>
<organism evidence="12 13">
    <name type="scientific">Ralstonia psammae</name>
    <dbReference type="NCBI Taxonomy" id="3058598"/>
    <lineage>
        <taxon>Bacteria</taxon>
        <taxon>Pseudomonadati</taxon>
        <taxon>Pseudomonadota</taxon>
        <taxon>Betaproteobacteria</taxon>
        <taxon>Burkholderiales</taxon>
        <taxon>Burkholderiaceae</taxon>
        <taxon>Ralstonia</taxon>
    </lineage>
</organism>
<gene>
    <name evidence="12" type="primary">oprM_1</name>
    <name evidence="12" type="ORF">LMG19083_00882</name>
</gene>
<feature type="coiled-coil region" evidence="10">
    <location>
        <begin position="247"/>
        <end position="281"/>
    </location>
</feature>
<accession>A0ABM9J4I1</accession>
<evidence type="ECO:0000256" key="9">
    <source>
        <dbReference type="RuleBase" id="RU362097"/>
    </source>
</evidence>
<evidence type="ECO:0000313" key="12">
    <source>
        <dbReference type="EMBL" id="CAJ0782220.1"/>
    </source>
</evidence>
<keyword evidence="6 9" id="KW-0472">Membrane</keyword>
<dbReference type="RefSeq" id="WP_316664347.1">
    <property type="nucleotide sequence ID" value="NZ_CATZBU010000002.1"/>
</dbReference>
<name>A0ABM9J4I1_9RALS</name>
<dbReference type="InterPro" id="IPR003423">
    <property type="entry name" value="OMP_efflux"/>
</dbReference>
<reference evidence="12 13" key="1">
    <citation type="submission" date="2023-07" db="EMBL/GenBank/DDBJ databases">
        <authorList>
            <person name="Peeters C."/>
        </authorList>
    </citation>
    <scope>NUCLEOTIDE SEQUENCE [LARGE SCALE GENOMIC DNA]</scope>
    <source>
        <strain evidence="12 13">LMG 19083</strain>
    </source>
</reference>
<evidence type="ECO:0000256" key="3">
    <source>
        <dbReference type="ARBA" id="ARBA00022452"/>
    </source>
</evidence>
<keyword evidence="13" id="KW-1185">Reference proteome</keyword>
<dbReference type="InterPro" id="IPR010131">
    <property type="entry name" value="MdtP/NodT-like"/>
</dbReference>
<dbReference type="PANTHER" id="PTHR30203">
    <property type="entry name" value="OUTER MEMBRANE CATION EFFLUX PROTEIN"/>
    <property type="match status" value="1"/>
</dbReference>
<keyword evidence="5" id="KW-0732">Signal</keyword>
<keyword evidence="4 9" id="KW-0812">Transmembrane</keyword>
<dbReference type="Gene3D" id="2.20.200.10">
    <property type="entry name" value="Outer membrane efflux proteins (OEP)"/>
    <property type="match status" value="1"/>
</dbReference>
<dbReference type="Gene3D" id="1.20.1600.10">
    <property type="entry name" value="Outer membrane efflux proteins (OEP)"/>
    <property type="match status" value="1"/>
</dbReference>
<keyword evidence="3 9" id="KW-1134">Transmembrane beta strand</keyword>
<keyword evidence="8 9" id="KW-0449">Lipoprotein</keyword>
<keyword evidence="7 9" id="KW-0564">Palmitate</keyword>
<dbReference type="Pfam" id="PF02321">
    <property type="entry name" value="OEP"/>
    <property type="match status" value="2"/>
</dbReference>
<proteinExistence type="inferred from homology"/>
<evidence type="ECO:0000256" key="7">
    <source>
        <dbReference type="ARBA" id="ARBA00023139"/>
    </source>
</evidence>
<dbReference type="EMBL" id="CATZBU010000002">
    <property type="protein sequence ID" value="CAJ0782220.1"/>
    <property type="molecule type" value="Genomic_DNA"/>
</dbReference>
<evidence type="ECO:0000256" key="5">
    <source>
        <dbReference type="ARBA" id="ARBA00022729"/>
    </source>
</evidence>
<evidence type="ECO:0000256" key="8">
    <source>
        <dbReference type="ARBA" id="ARBA00023288"/>
    </source>
</evidence>
<evidence type="ECO:0000256" key="11">
    <source>
        <dbReference type="SAM" id="MobiDB-lite"/>
    </source>
</evidence>
<sequence>MNALNSAPPALSPLSRAGSAHARWPARLGVALSAVTLAVLAGCANLGNSHSTQTLTTPGQLASAQSLPSQGGQWPSQNWVDQFNDPQLRALVDEAIKDNPNLQVAFARVRASRAMADVVRGNLYPSVGLDADMTRQRLSEYDMFEGTPLAGHWFTESKIQLGVSYDLDFWGKNRSALEAALSDDKSMEAESQASRLMLSTTVARTYAKLAALYAQRDVAERSIAQRKDLTNLAGQRLRAGLDTQVETTQARANVAAAQTELEQADEQITLARNQLAALLGKGPDRGLTIARPTLLAQAAPKLPNNLTIDLIGRRPDLVAARWRVEAASKDIDVAKAQFLPDLSLTAFLGLASIAPENLLLGASRQLGIGPALKLPIFQGGKLRANLRGKYANYDAAVASYNQTLTEALHDTADQITTLHSIDSQITIQRTALTEAERAYSLARTRYSAGLGTQLVVLNAETTVLQQRKLATDLQARRLDAQMALIKALGGGYTAEDLPGAKPEAAASHS</sequence>